<evidence type="ECO:0000256" key="2">
    <source>
        <dbReference type="SAM" id="Phobius"/>
    </source>
</evidence>
<keyword evidence="2" id="KW-0812">Transmembrane</keyword>
<dbReference type="AlphaFoldDB" id="A0A0A9GSL6"/>
<evidence type="ECO:0000313" key="3">
    <source>
        <dbReference type="EMBL" id="JAE26474.1"/>
    </source>
</evidence>
<reference evidence="3" key="2">
    <citation type="journal article" date="2015" name="Data Brief">
        <title>Shoot transcriptome of the giant reed, Arundo donax.</title>
        <authorList>
            <person name="Barrero R.A."/>
            <person name="Guerrero F.D."/>
            <person name="Moolhuijzen P."/>
            <person name="Goolsby J.A."/>
            <person name="Tidwell J."/>
            <person name="Bellgard S.E."/>
            <person name="Bellgard M.I."/>
        </authorList>
    </citation>
    <scope>NUCLEOTIDE SEQUENCE</scope>
    <source>
        <tissue evidence="3">Shoot tissue taken approximately 20 cm above the soil surface</tissue>
    </source>
</reference>
<reference evidence="3" key="1">
    <citation type="submission" date="2014-09" db="EMBL/GenBank/DDBJ databases">
        <authorList>
            <person name="Magalhaes I.L.F."/>
            <person name="Oliveira U."/>
            <person name="Santos F.R."/>
            <person name="Vidigal T.H.D.A."/>
            <person name="Brescovit A.D."/>
            <person name="Santos A.J."/>
        </authorList>
    </citation>
    <scope>NUCLEOTIDE SEQUENCE</scope>
    <source>
        <tissue evidence="3">Shoot tissue taken approximately 20 cm above the soil surface</tissue>
    </source>
</reference>
<feature type="region of interest" description="Disordered" evidence="1">
    <location>
        <begin position="17"/>
        <end position="40"/>
    </location>
</feature>
<evidence type="ECO:0000256" key="1">
    <source>
        <dbReference type="SAM" id="MobiDB-lite"/>
    </source>
</evidence>
<protein>
    <submittedName>
        <fullName evidence="3">Uncharacterized protein</fullName>
    </submittedName>
</protein>
<name>A0A0A9GSL6_ARUDO</name>
<accession>A0A0A9GSL6</accession>
<keyword evidence="2" id="KW-1133">Transmembrane helix</keyword>
<keyword evidence="2" id="KW-0472">Membrane</keyword>
<sequence length="69" mass="7657">MTPIIQTLYPSTCGIHQASHLSTPENYSPEETRNPAGVTQLRPLNNSSAVTLYYSLLLMLLLVHMAIML</sequence>
<organism evidence="3">
    <name type="scientific">Arundo donax</name>
    <name type="common">Giant reed</name>
    <name type="synonym">Donax arundinaceus</name>
    <dbReference type="NCBI Taxonomy" id="35708"/>
    <lineage>
        <taxon>Eukaryota</taxon>
        <taxon>Viridiplantae</taxon>
        <taxon>Streptophyta</taxon>
        <taxon>Embryophyta</taxon>
        <taxon>Tracheophyta</taxon>
        <taxon>Spermatophyta</taxon>
        <taxon>Magnoliopsida</taxon>
        <taxon>Liliopsida</taxon>
        <taxon>Poales</taxon>
        <taxon>Poaceae</taxon>
        <taxon>PACMAD clade</taxon>
        <taxon>Arundinoideae</taxon>
        <taxon>Arundineae</taxon>
        <taxon>Arundo</taxon>
    </lineage>
</organism>
<dbReference type="EMBL" id="GBRH01171422">
    <property type="protein sequence ID" value="JAE26474.1"/>
    <property type="molecule type" value="Transcribed_RNA"/>
</dbReference>
<feature type="transmembrane region" description="Helical" evidence="2">
    <location>
        <begin position="51"/>
        <end position="68"/>
    </location>
</feature>
<proteinExistence type="predicted"/>